<dbReference type="EMBL" id="FTNO01000001">
    <property type="protein sequence ID" value="SIQ94873.1"/>
    <property type="molecule type" value="Genomic_DNA"/>
</dbReference>
<reference evidence="3" key="1">
    <citation type="submission" date="2017-01" db="EMBL/GenBank/DDBJ databases">
        <authorList>
            <person name="Varghese N."/>
            <person name="Submissions S."/>
        </authorList>
    </citation>
    <scope>NUCLEOTIDE SEQUENCE [LARGE SCALE GENOMIC DNA]</scope>
    <source>
        <strain evidence="3">CGMCC 1.7737</strain>
    </source>
</reference>
<accession>A0A1N6WXU4</accession>
<gene>
    <name evidence="2" type="ORF">SAMN05421858_0909</name>
</gene>
<evidence type="ECO:0000256" key="1">
    <source>
        <dbReference type="SAM" id="Phobius"/>
    </source>
</evidence>
<dbReference type="AlphaFoldDB" id="A0A1N6WXU4"/>
<keyword evidence="3" id="KW-1185">Reference proteome</keyword>
<dbReference type="Proteomes" id="UP000186914">
    <property type="component" value="Unassembled WGS sequence"/>
</dbReference>
<organism evidence="2 3">
    <name type="scientific">Haladaptatus litoreus</name>
    <dbReference type="NCBI Taxonomy" id="553468"/>
    <lineage>
        <taxon>Archaea</taxon>
        <taxon>Methanobacteriati</taxon>
        <taxon>Methanobacteriota</taxon>
        <taxon>Stenosarchaea group</taxon>
        <taxon>Halobacteria</taxon>
        <taxon>Halobacteriales</taxon>
        <taxon>Haladaptataceae</taxon>
        <taxon>Haladaptatus</taxon>
    </lineage>
</organism>
<sequence length="34" mass="3895">MLSILTPIRSVLRSIINVIIAIITLPLRILRRLL</sequence>
<feature type="transmembrane region" description="Helical" evidence="1">
    <location>
        <begin position="12"/>
        <end position="30"/>
    </location>
</feature>
<name>A0A1N6WXU4_9EURY</name>
<keyword evidence="1" id="KW-0472">Membrane</keyword>
<keyword evidence="1" id="KW-0812">Transmembrane</keyword>
<evidence type="ECO:0000313" key="2">
    <source>
        <dbReference type="EMBL" id="SIQ94873.1"/>
    </source>
</evidence>
<keyword evidence="1" id="KW-1133">Transmembrane helix</keyword>
<proteinExistence type="predicted"/>
<evidence type="ECO:0000313" key="3">
    <source>
        <dbReference type="Proteomes" id="UP000186914"/>
    </source>
</evidence>
<protein>
    <submittedName>
        <fullName evidence="2">Uncharacterized protein</fullName>
    </submittedName>
</protein>